<dbReference type="SUPFAM" id="SSF49785">
    <property type="entry name" value="Galactose-binding domain-like"/>
    <property type="match status" value="1"/>
</dbReference>
<dbReference type="InterPro" id="IPR008979">
    <property type="entry name" value="Galactose-bd-like_sf"/>
</dbReference>
<evidence type="ECO:0000313" key="5">
    <source>
        <dbReference type="Proteomes" id="UP000306808"/>
    </source>
</evidence>
<dbReference type="Pfam" id="PF17166">
    <property type="entry name" value="DUF5126"/>
    <property type="match status" value="1"/>
</dbReference>
<dbReference type="PROSITE" id="PS51257">
    <property type="entry name" value="PROKAR_LIPOPROTEIN"/>
    <property type="match status" value="1"/>
</dbReference>
<name>A0A4U0P684_9SPHI</name>
<dbReference type="Proteomes" id="UP000306808">
    <property type="component" value="Unassembled WGS sequence"/>
</dbReference>
<proteinExistence type="predicted"/>
<keyword evidence="5" id="KW-1185">Reference proteome</keyword>
<dbReference type="EMBL" id="SUME01000001">
    <property type="protein sequence ID" value="TJZ62935.1"/>
    <property type="molecule type" value="Genomic_DNA"/>
</dbReference>
<dbReference type="Pfam" id="PF16323">
    <property type="entry name" value="DUF4959"/>
    <property type="match status" value="1"/>
</dbReference>
<reference evidence="4 5" key="1">
    <citation type="submission" date="2019-04" db="EMBL/GenBank/DDBJ databases">
        <title>Sphingobacterium olei sp. nov., isolated from oil-contaminated soil.</title>
        <authorList>
            <person name="Liu B."/>
        </authorList>
    </citation>
    <scope>NUCLEOTIDE SEQUENCE [LARGE SCALE GENOMIC DNA]</scope>
    <source>
        <strain evidence="4 5">HAL-9</strain>
    </source>
</reference>
<sequence>MKSIKIFCTGIKVFIALTLLSGCGEETLHILDSSETVPPPLEHATIERLPGALAISYTIPPSDNLLYVEAEVIKSNGEVLRVRSSYYNRSLLLQGFGDTAAYPIKLYSVGRNMKRSAALEIVGKPHLPAIWDVYKSLVVNEDFGGLNFEYSNQYQENVGIMIYIQNAAGEWKSTQNFYTSQATGVFSLRGLPANKQTFGFVVKDRWGNETAMLTKELTPLYEERIPASGFRQMFANLPTEAPGWQGGSVMSNLWSGVFVGTTNSQAWYRTDERSGIPHHFTFDMGKTAKLSRFVYWQRGAFDREDLLYTGGSTKTFEIWGSTNPDPGGSFQGWTLLRTCDVIKPSGLPAGSVSTDDVSVAQSGHEFSFDLDAESVRYIRIKVLETWGKTAYSWMSELQFYGQIN</sequence>
<gene>
    <name evidence="4" type="ORF">FAZ15_01125</name>
</gene>
<dbReference type="RefSeq" id="WP_136899295.1">
    <property type="nucleotide sequence ID" value="NZ_SUME01000001.1"/>
</dbReference>
<evidence type="ECO:0000259" key="1">
    <source>
        <dbReference type="Pfam" id="PF16323"/>
    </source>
</evidence>
<comment type="caution">
    <text evidence="4">The sequence shown here is derived from an EMBL/GenBank/DDBJ whole genome shotgun (WGS) entry which is preliminary data.</text>
</comment>
<feature type="domain" description="DUF5000" evidence="2">
    <location>
        <begin position="263"/>
        <end position="401"/>
    </location>
</feature>
<feature type="domain" description="DUF4959" evidence="1">
    <location>
        <begin position="22"/>
        <end position="121"/>
    </location>
</feature>
<organism evidence="4 5">
    <name type="scientific">Sphingobacterium olei</name>
    <dbReference type="NCBI Taxonomy" id="2571155"/>
    <lineage>
        <taxon>Bacteria</taxon>
        <taxon>Pseudomonadati</taxon>
        <taxon>Bacteroidota</taxon>
        <taxon>Sphingobacteriia</taxon>
        <taxon>Sphingobacteriales</taxon>
        <taxon>Sphingobacteriaceae</taxon>
        <taxon>Sphingobacterium</taxon>
    </lineage>
</organism>
<accession>A0A4U0P684</accession>
<dbReference type="Gene3D" id="2.60.120.260">
    <property type="entry name" value="Galactose-binding domain-like"/>
    <property type="match status" value="1"/>
</dbReference>
<dbReference type="InterPro" id="IPR032164">
    <property type="entry name" value="DUF5000"/>
</dbReference>
<dbReference type="Pfam" id="PF16391">
    <property type="entry name" value="DUF5000"/>
    <property type="match status" value="1"/>
</dbReference>
<evidence type="ECO:0000313" key="4">
    <source>
        <dbReference type="EMBL" id="TJZ62935.1"/>
    </source>
</evidence>
<dbReference type="InterPro" id="IPR033431">
    <property type="entry name" value="DUF5126"/>
</dbReference>
<dbReference type="InterPro" id="IPR032527">
    <property type="entry name" value="DUF4959"/>
</dbReference>
<protein>
    <submittedName>
        <fullName evidence="4">DUF5126 domain-containing protein</fullName>
    </submittedName>
</protein>
<evidence type="ECO:0000259" key="3">
    <source>
        <dbReference type="Pfam" id="PF17166"/>
    </source>
</evidence>
<dbReference type="AlphaFoldDB" id="A0A4U0P684"/>
<evidence type="ECO:0000259" key="2">
    <source>
        <dbReference type="Pfam" id="PF16391"/>
    </source>
</evidence>
<feature type="domain" description="DUF5126" evidence="3">
    <location>
        <begin position="128"/>
        <end position="226"/>
    </location>
</feature>
<dbReference type="OrthoDB" id="1312186at2"/>